<dbReference type="EMBL" id="LXQA010067460">
    <property type="protein sequence ID" value="MCI08011.1"/>
    <property type="molecule type" value="Genomic_DNA"/>
</dbReference>
<protein>
    <submittedName>
        <fullName evidence="2">Uncharacterized protein</fullName>
    </submittedName>
</protein>
<evidence type="ECO:0000313" key="2">
    <source>
        <dbReference type="EMBL" id="MCI08011.1"/>
    </source>
</evidence>
<sequence>MPLLENIGPIMINGIEVPHITIEEHLPPMPLLENIGPIMINGIEVPQMTIEEHLPAAAQLKYQFDQFSSSISQTLDSLREQNEQIAAHQQKLEEKIDVQAQKLDSLMTLLQQLVPRNP</sequence>
<evidence type="ECO:0000256" key="1">
    <source>
        <dbReference type="SAM" id="Coils"/>
    </source>
</evidence>
<accession>A0A392P7D2</accession>
<organism evidence="2 3">
    <name type="scientific">Trifolium medium</name>
    <dbReference type="NCBI Taxonomy" id="97028"/>
    <lineage>
        <taxon>Eukaryota</taxon>
        <taxon>Viridiplantae</taxon>
        <taxon>Streptophyta</taxon>
        <taxon>Embryophyta</taxon>
        <taxon>Tracheophyta</taxon>
        <taxon>Spermatophyta</taxon>
        <taxon>Magnoliopsida</taxon>
        <taxon>eudicotyledons</taxon>
        <taxon>Gunneridae</taxon>
        <taxon>Pentapetalae</taxon>
        <taxon>rosids</taxon>
        <taxon>fabids</taxon>
        <taxon>Fabales</taxon>
        <taxon>Fabaceae</taxon>
        <taxon>Papilionoideae</taxon>
        <taxon>50 kb inversion clade</taxon>
        <taxon>NPAAA clade</taxon>
        <taxon>Hologalegina</taxon>
        <taxon>IRL clade</taxon>
        <taxon>Trifolieae</taxon>
        <taxon>Trifolium</taxon>
    </lineage>
</organism>
<dbReference type="Proteomes" id="UP000265520">
    <property type="component" value="Unassembled WGS sequence"/>
</dbReference>
<keyword evidence="1" id="KW-0175">Coiled coil</keyword>
<name>A0A392P7D2_9FABA</name>
<keyword evidence="3" id="KW-1185">Reference proteome</keyword>
<proteinExistence type="predicted"/>
<reference evidence="2 3" key="1">
    <citation type="journal article" date="2018" name="Front. Plant Sci.">
        <title>Red Clover (Trifolium pratense) and Zigzag Clover (T. medium) - A Picture of Genomic Similarities and Differences.</title>
        <authorList>
            <person name="Dluhosova J."/>
            <person name="Istvanek J."/>
            <person name="Nedelnik J."/>
            <person name="Repkova J."/>
        </authorList>
    </citation>
    <scope>NUCLEOTIDE SEQUENCE [LARGE SCALE GENOMIC DNA]</scope>
    <source>
        <strain evidence="3">cv. 10/8</strain>
        <tissue evidence="2">Leaf</tissue>
    </source>
</reference>
<feature type="coiled-coil region" evidence="1">
    <location>
        <begin position="71"/>
        <end position="98"/>
    </location>
</feature>
<comment type="caution">
    <text evidence="2">The sequence shown here is derived from an EMBL/GenBank/DDBJ whole genome shotgun (WGS) entry which is preliminary data.</text>
</comment>
<dbReference type="AlphaFoldDB" id="A0A392P7D2"/>
<evidence type="ECO:0000313" key="3">
    <source>
        <dbReference type="Proteomes" id="UP000265520"/>
    </source>
</evidence>